<keyword evidence="1" id="KW-0646">Protease inhibitor</keyword>
<dbReference type="Gene3D" id="2.30.39.10">
    <property type="entry name" value="Alpha-1-antitrypsin, domain 1"/>
    <property type="match status" value="1"/>
</dbReference>
<accession>A0A8J2W688</accession>
<comment type="similarity">
    <text evidence="3">Belongs to the serpin family.</text>
</comment>
<keyword evidence="6" id="KW-1185">Reference proteome</keyword>
<evidence type="ECO:0000256" key="1">
    <source>
        <dbReference type="ARBA" id="ARBA00022690"/>
    </source>
</evidence>
<dbReference type="SUPFAM" id="SSF56574">
    <property type="entry name" value="Serpins"/>
    <property type="match status" value="1"/>
</dbReference>
<dbReference type="InterPro" id="IPR036186">
    <property type="entry name" value="Serpin_sf"/>
</dbReference>
<dbReference type="GO" id="GO:0004867">
    <property type="term" value="F:serine-type endopeptidase inhibitor activity"/>
    <property type="evidence" value="ECO:0007669"/>
    <property type="project" value="UniProtKB-KW"/>
</dbReference>
<sequence>MLIFSCVSSQTTNCNDENALVAFKQPTYDFSVRILDKVATETYFHFVFSPFSTWWQLMTLAEGARGKTRSELWKVTRYHRVKCFRRKYKEIINAMDEELAYMTKRTNIVIMNKLLNIKKSYEDEAMKSHATKILSLNFNNPIDSASKANDFIETDINGVVTKTVTPEDFNMTVLMTTDVAYFKSDWLHAFNPVYTSVENFYKSSVAIGKVKLMTQIGYFNVTEVPIINARVVELPLNSNGRVSMLVFLPTKGYVEDLFYNLSYIRLTSIFNLFKDAGPKLLTVRLPRFKITTELQNIPELVYDMGVKRIFYPDLANFGGISDFKVHTSLMKQITHIEITEEGVNGQVEFLVRNNEQDIFSADRPFAYLIVDKKTDLILFAGMYTRPSIY</sequence>
<evidence type="ECO:0000256" key="2">
    <source>
        <dbReference type="ARBA" id="ARBA00022900"/>
    </source>
</evidence>
<dbReference type="InterPro" id="IPR023796">
    <property type="entry name" value="Serpin_dom"/>
</dbReference>
<evidence type="ECO:0000256" key="3">
    <source>
        <dbReference type="RuleBase" id="RU000411"/>
    </source>
</evidence>
<dbReference type="Proteomes" id="UP000789524">
    <property type="component" value="Unassembled WGS sequence"/>
</dbReference>
<keyword evidence="2" id="KW-0722">Serine protease inhibitor</keyword>
<dbReference type="InterPro" id="IPR042185">
    <property type="entry name" value="Serpin_sf_2"/>
</dbReference>
<dbReference type="InterPro" id="IPR000215">
    <property type="entry name" value="Serpin_fam"/>
</dbReference>
<evidence type="ECO:0000259" key="4">
    <source>
        <dbReference type="SMART" id="SM00093"/>
    </source>
</evidence>
<evidence type="ECO:0000313" key="5">
    <source>
        <dbReference type="EMBL" id="CAG9568751.1"/>
    </source>
</evidence>
<evidence type="ECO:0000313" key="6">
    <source>
        <dbReference type="Proteomes" id="UP000789524"/>
    </source>
</evidence>
<organism evidence="5 6">
    <name type="scientific">Danaus chrysippus</name>
    <name type="common">African queen</name>
    <dbReference type="NCBI Taxonomy" id="151541"/>
    <lineage>
        <taxon>Eukaryota</taxon>
        <taxon>Metazoa</taxon>
        <taxon>Ecdysozoa</taxon>
        <taxon>Arthropoda</taxon>
        <taxon>Hexapoda</taxon>
        <taxon>Insecta</taxon>
        <taxon>Pterygota</taxon>
        <taxon>Neoptera</taxon>
        <taxon>Endopterygota</taxon>
        <taxon>Lepidoptera</taxon>
        <taxon>Glossata</taxon>
        <taxon>Ditrysia</taxon>
        <taxon>Papilionoidea</taxon>
        <taxon>Nymphalidae</taxon>
        <taxon>Danainae</taxon>
        <taxon>Danaini</taxon>
        <taxon>Danaina</taxon>
        <taxon>Danaus</taxon>
        <taxon>Anosia</taxon>
    </lineage>
</organism>
<dbReference type="Pfam" id="PF00079">
    <property type="entry name" value="Serpin"/>
    <property type="match status" value="1"/>
</dbReference>
<proteinExistence type="inferred from homology"/>
<comment type="caution">
    <text evidence="5">The sequence shown here is derived from an EMBL/GenBank/DDBJ whole genome shotgun (WGS) entry which is preliminary data.</text>
</comment>
<dbReference type="OrthoDB" id="671595at2759"/>
<name>A0A8J2W688_9NEOP</name>
<dbReference type="InterPro" id="IPR042178">
    <property type="entry name" value="Serpin_sf_1"/>
</dbReference>
<dbReference type="GO" id="GO:0005615">
    <property type="term" value="C:extracellular space"/>
    <property type="evidence" value="ECO:0007669"/>
    <property type="project" value="InterPro"/>
</dbReference>
<dbReference type="SMART" id="SM00093">
    <property type="entry name" value="SERPIN"/>
    <property type="match status" value="1"/>
</dbReference>
<dbReference type="PANTHER" id="PTHR11461">
    <property type="entry name" value="SERINE PROTEASE INHIBITOR, SERPIN"/>
    <property type="match status" value="1"/>
</dbReference>
<dbReference type="EMBL" id="CAKASE010000061">
    <property type="protein sequence ID" value="CAG9568751.1"/>
    <property type="molecule type" value="Genomic_DNA"/>
</dbReference>
<dbReference type="Gene3D" id="3.30.497.10">
    <property type="entry name" value="Antithrombin, subunit I, domain 2"/>
    <property type="match status" value="1"/>
</dbReference>
<gene>
    <name evidence="5" type="ORF">DCHRY22_LOCUS8586</name>
</gene>
<dbReference type="AlphaFoldDB" id="A0A8J2W688"/>
<reference evidence="5" key="1">
    <citation type="submission" date="2021-09" db="EMBL/GenBank/DDBJ databases">
        <authorList>
            <person name="Martin H S."/>
        </authorList>
    </citation>
    <scope>NUCLEOTIDE SEQUENCE</scope>
</reference>
<protein>
    <submittedName>
        <fullName evidence="5">(African queen) hypothetical protein</fullName>
    </submittedName>
</protein>
<feature type="domain" description="Serpin" evidence="4">
    <location>
        <begin position="32"/>
        <end position="386"/>
    </location>
</feature>
<dbReference type="PANTHER" id="PTHR11461:SF367">
    <property type="entry name" value="GH21475P-RELATED"/>
    <property type="match status" value="1"/>
</dbReference>